<reference evidence="2" key="1">
    <citation type="journal article" date="2019" name="Int. J. Syst. Evol. Microbiol.">
        <title>The Global Catalogue of Microorganisms (GCM) 10K type strain sequencing project: providing services to taxonomists for standard genome sequencing and annotation.</title>
        <authorList>
            <consortium name="The Broad Institute Genomics Platform"/>
            <consortium name="The Broad Institute Genome Sequencing Center for Infectious Disease"/>
            <person name="Wu L."/>
            <person name="Ma J."/>
        </authorList>
    </citation>
    <scope>NUCLEOTIDE SEQUENCE [LARGE SCALE GENOMIC DNA]</scope>
    <source>
        <strain evidence="2">TBRC 1276</strain>
    </source>
</reference>
<protein>
    <submittedName>
        <fullName evidence="1">Uncharacterized protein</fullName>
    </submittedName>
</protein>
<comment type="caution">
    <text evidence="1">The sequence shown here is derived from an EMBL/GenBank/DDBJ whole genome shotgun (WGS) entry which is preliminary data.</text>
</comment>
<sequence>MTTVPFIVITCGGAAWADATDATSGAVAVGEVVAAVPAAARVAGAVSAGRMIGVLPGRGGLLSQVNH</sequence>
<proteinExistence type="predicted"/>
<gene>
    <name evidence="1" type="ORF">ACFOY2_54240</name>
</gene>
<organism evidence="1 2">
    <name type="scientific">Nonomuraea purpurea</name>
    <dbReference type="NCBI Taxonomy" id="1849276"/>
    <lineage>
        <taxon>Bacteria</taxon>
        <taxon>Bacillati</taxon>
        <taxon>Actinomycetota</taxon>
        <taxon>Actinomycetes</taxon>
        <taxon>Streptosporangiales</taxon>
        <taxon>Streptosporangiaceae</taxon>
        <taxon>Nonomuraea</taxon>
    </lineage>
</organism>
<dbReference type="EMBL" id="JBHSBI010000064">
    <property type="protein sequence ID" value="MFC4016256.1"/>
    <property type="molecule type" value="Genomic_DNA"/>
</dbReference>
<evidence type="ECO:0000313" key="1">
    <source>
        <dbReference type="EMBL" id="MFC4016256.1"/>
    </source>
</evidence>
<dbReference type="Proteomes" id="UP001595851">
    <property type="component" value="Unassembled WGS sequence"/>
</dbReference>
<name>A0ABV8GTG5_9ACTN</name>
<dbReference type="RefSeq" id="WP_379536045.1">
    <property type="nucleotide sequence ID" value="NZ_JBHSBI010000064.1"/>
</dbReference>
<keyword evidence="2" id="KW-1185">Reference proteome</keyword>
<evidence type="ECO:0000313" key="2">
    <source>
        <dbReference type="Proteomes" id="UP001595851"/>
    </source>
</evidence>
<accession>A0ABV8GTG5</accession>